<organism evidence="2 3">
    <name type="scientific">Cryomyces antarcticus</name>
    <dbReference type="NCBI Taxonomy" id="329879"/>
    <lineage>
        <taxon>Eukaryota</taxon>
        <taxon>Fungi</taxon>
        <taxon>Dikarya</taxon>
        <taxon>Ascomycota</taxon>
        <taxon>Pezizomycotina</taxon>
        <taxon>Dothideomycetes</taxon>
        <taxon>Dothideomycetes incertae sedis</taxon>
        <taxon>Cryomyces</taxon>
    </lineage>
</organism>
<keyword evidence="2" id="KW-0326">Glycosidase</keyword>
<dbReference type="InterPro" id="IPR005200">
    <property type="entry name" value="Endo-beta-glucanase"/>
</dbReference>
<accession>A0ABR0M784</accession>
<dbReference type="PROSITE" id="PS52008">
    <property type="entry name" value="GH81"/>
    <property type="match status" value="1"/>
</dbReference>
<sequence>MVQRARQCKKSYGIGISHIRRDQLTFGPPNSSASGSPPASYFINPIGIWSIHLSAAELGATTSLTTDTLTTSSVNVNLAANEGSAPLITFPLEQGMGFVTGIYKDAQPFIESSVFFRGSFTFMGLVEGAFKYKVLLEDDMTWLFYVVPSYGTGNTPAFTQKSNTCIQGQQGFSGTIHVAKVPVNNGDAETRYDVSAGAKYSQAIYTTHLAGNVGLVEAALPKLKDAFEVFVNNTQKYPLVYNEVWKGLVSSAGYTDAGADFGNTYYNDHHFHYGYFVSDPHQPD</sequence>
<dbReference type="EMBL" id="JAVRRA010000234">
    <property type="protein sequence ID" value="KAK5290100.1"/>
    <property type="molecule type" value="Genomic_DNA"/>
</dbReference>
<dbReference type="PANTHER" id="PTHR31983">
    <property type="entry name" value="ENDO-1,3(4)-BETA-GLUCANASE 1"/>
    <property type="match status" value="1"/>
</dbReference>
<evidence type="ECO:0000259" key="1">
    <source>
        <dbReference type="Pfam" id="PF03639"/>
    </source>
</evidence>
<keyword evidence="2" id="KW-0378">Hydrolase</keyword>
<feature type="domain" description="Glycosyl hydrolase family 81 N-terminal" evidence="1">
    <location>
        <begin position="9"/>
        <end position="198"/>
    </location>
</feature>
<gene>
    <name evidence="2" type="primary">ACF2_1</name>
    <name evidence="2" type="ORF">LTR16_002740</name>
</gene>
<dbReference type="EC" id="3.2.1.6" evidence="2"/>
<dbReference type="GO" id="GO:0052861">
    <property type="term" value="F:endo-1,3(4)-beta-glucanase activity"/>
    <property type="evidence" value="ECO:0007669"/>
    <property type="project" value="UniProtKB-EC"/>
</dbReference>
<dbReference type="PANTHER" id="PTHR31983:SF0">
    <property type="entry name" value="GLUCAN ENDO-1,3-BETA-D-GLUCOSIDASE 2"/>
    <property type="match status" value="1"/>
</dbReference>
<keyword evidence="3" id="KW-1185">Reference proteome</keyword>
<evidence type="ECO:0000313" key="3">
    <source>
        <dbReference type="Proteomes" id="UP001357485"/>
    </source>
</evidence>
<dbReference type="Pfam" id="PF03639">
    <property type="entry name" value="Glyco_hydro_81"/>
    <property type="match status" value="1"/>
</dbReference>
<comment type="caution">
    <text evidence="2">The sequence shown here is derived from an EMBL/GenBank/DDBJ whole genome shotgun (WGS) entry which is preliminary data.</text>
</comment>
<dbReference type="InterPro" id="IPR040451">
    <property type="entry name" value="GH81_N"/>
</dbReference>
<proteinExistence type="predicted"/>
<evidence type="ECO:0000313" key="2">
    <source>
        <dbReference type="EMBL" id="KAK5290100.1"/>
    </source>
</evidence>
<protein>
    <submittedName>
        <fullName evidence="2">Endo-1,3-beta glucanase</fullName>
        <ecNumber evidence="2">3.2.1.6</ecNumber>
    </submittedName>
</protein>
<dbReference type="Proteomes" id="UP001357485">
    <property type="component" value="Unassembled WGS sequence"/>
</dbReference>
<reference evidence="2 3" key="1">
    <citation type="submission" date="2023-08" db="EMBL/GenBank/DDBJ databases">
        <title>Black Yeasts Isolated from many extreme environments.</title>
        <authorList>
            <person name="Coleine C."/>
            <person name="Stajich J.E."/>
            <person name="Selbmann L."/>
        </authorList>
    </citation>
    <scope>NUCLEOTIDE SEQUENCE [LARGE SCALE GENOMIC DNA]</scope>
    <source>
        <strain evidence="2 3">CCFEE 536</strain>
    </source>
</reference>
<dbReference type="Gene3D" id="2.70.98.30">
    <property type="entry name" value="Golgi alpha-mannosidase II, domain 4"/>
    <property type="match status" value="1"/>
</dbReference>
<name>A0ABR0M784_9PEZI</name>